<evidence type="ECO:0000259" key="2">
    <source>
        <dbReference type="PROSITE" id="PS50113"/>
    </source>
</evidence>
<organism evidence="4 5">
    <name type="scientific">Halobacillus campisalis</name>
    <dbReference type="NCBI Taxonomy" id="435909"/>
    <lineage>
        <taxon>Bacteria</taxon>
        <taxon>Bacillati</taxon>
        <taxon>Bacillota</taxon>
        <taxon>Bacilli</taxon>
        <taxon>Bacillales</taxon>
        <taxon>Bacillaceae</taxon>
        <taxon>Halobacillus</taxon>
    </lineage>
</organism>
<dbReference type="InterPro" id="IPR002645">
    <property type="entry name" value="STAS_dom"/>
</dbReference>
<comment type="caution">
    <text evidence="4">The sequence shown here is derived from an EMBL/GenBank/DDBJ whole genome shotgun (WGS) entry which is preliminary data.</text>
</comment>
<dbReference type="InterPro" id="IPR000700">
    <property type="entry name" value="PAS-assoc_C"/>
</dbReference>
<dbReference type="Pfam" id="PF13426">
    <property type="entry name" value="PAS_9"/>
    <property type="match status" value="1"/>
</dbReference>
<evidence type="ECO:0000259" key="3">
    <source>
        <dbReference type="PROSITE" id="PS50801"/>
    </source>
</evidence>
<dbReference type="NCBIfam" id="TIGR00229">
    <property type="entry name" value="sensory_box"/>
    <property type="match status" value="1"/>
</dbReference>
<keyword evidence="5" id="KW-1185">Reference proteome</keyword>
<sequence>MSQLSNSLTVNEKEELYKQIIEHSFEPTIIHSGKIILYLNKAAEDFLDAHRNELIGNSTLAFFKEDKKKEISDRIERVHNNQQAPGRFEEFLIKTDGSLVEVELTCAPVEFGNKRAIQTVFRDITQYKLTESQLSEVRHEIYEIATAIVPVSDGVSIIPLGGRIDSVRVDQLLDTIPLKLKDSDLDYLIIDFSGIYKLDEVVVGFLFNINDIIRLLGIHPVFTGIRPELARKAVQIGKDLTEMHTVGTVKQAIQKINKT</sequence>
<proteinExistence type="predicted"/>
<name>A0ABW2K575_9BACI</name>
<dbReference type="Proteomes" id="UP001596494">
    <property type="component" value="Unassembled WGS sequence"/>
</dbReference>
<dbReference type="InterPro" id="IPR035965">
    <property type="entry name" value="PAS-like_dom_sf"/>
</dbReference>
<feature type="domain" description="PAS" evidence="1">
    <location>
        <begin position="32"/>
        <end position="82"/>
    </location>
</feature>
<dbReference type="InterPro" id="IPR036513">
    <property type="entry name" value="STAS_dom_sf"/>
</dbReference>
<dbReference type="PANTHER" id="PTHR33745">
    <property type="entry name" value="RSBT ANTAGONIST PROTEIN RSBS-RELATED"/>
    <property type="match status" value="1"/>
</dbReference>
<dbReference type="Gene3D" id="3.30.450.20">
    <property type="entry name" value="PAS domain"/>
    <property type="match status" value="1"/>
</dbReference>
<dbReference type="SUPFAM" id="SSF55785">
    <property type="entry name" value="PYP-like sensor domain (PAS domain)"/>
    <property type="match status" value="1"/>
</dbReference>
<dbReference type="PROSITE" id="PS50112">
    <property type="entry name" value="PAS"/>
    <property type="match status" value="1"/>
</dbReference>
<protein>
    <submittedName>
        <fullName evidence="4">PAS domain S-box protein</fullName>
    </submittedName>
</protein>
<dbReference type="SMART" id="SM00091">
    <property type="entry name" value="PAS"/>
    <property type="match status" value="1"/>
</dbReference>
<dbReference type="Pfam" id="PF01740">
    <property type="entry name" value="STAS"/>
    <property type="match status" value="1"/>
</dbReference>
<dbReference type="InterPro" id="IPR051932">
    <property type="entry name" value="Bact_StressResp_Reg"/>
</dbReference>
<dbReference type="EMBL" id="JBHTBY010000008">
    <property type="protein sequence ID" value="MFC7321280.1"/>
    <property type="molecule type" value="Genomic_DNA"/>
</dbReference>
<dbReference type="Gene3D" id="3.30.750.24">
    <property type="entry name" value="STAS domain"/>
    <property type="match status" value="1"/>
</dbReference>
<accession>A0ABW2K575</accession>
<evidence type="ECO:0000313" key="5">
    <source>
        <dbReference type="Proteomes" id="UP001596494"/>
    </source>
</evidence>
<dbReference type="CDD" id="cd07041">
    <property type="entry name" value="STAS_RsbR_RsbS_like"/>
    <property type="match status" value="1"/>
</dbReference>
<evidence type="ECO:0000313" key="4">
    <source>
        <dbReference type="EMBL" id="MFC7321280.1"/>
    </source>
</evidence>
<dbReference type="InterPro" id="IPR000014">
    <property type="entry name" value="PAS"/>
</dbReference>
<reference evidence="5" key="1">
    <citation type="journal article" date="2019" name="Int. J. Syst. Evol. Microbiol.">
        <title>The Global Catalogue of Microorganisms (GCM) 10K type strain sequencing project: providing services to taxonomists for standard genome sequencing and annotation.</title>
        <authorList>
            <consortium name="The Broad Institute Genomics Platform"/>
            <consortium name="The Broad Institute Genome Sequencing Center for Infectious Disease"/>
            <person name="Wu L."/>
            <person name="Ma J."/>
        </authorList>
    </citation>
    <scope>NUCLEOTIDE SEQUENCE [LARGE SCALE GENOMIC DNA]</scope>
    <source>
        <strain evidence="5">CCUG 73951</strain>
    </source>
</reference>
<dbReference type="CDD" id="cd00130">
    <property type="entry name" value="PAS"/>
    <property type="match status" value="1"/>
</dbReference>
<gene>
    <name evidence="4" type="ORF">ACFQMN_10340</name>
</gene>
<dbReference type="PANTHER" id="PTHR33745:SF8">
    <property type="entry name" value="BLUE-LIGHT PHOTORECEPTOR"/>
    <property type="match status" value="1"/>
</dbReference>
<dbReference type="PROSITE" id="PS50801">
    <property type="entry name" value="STAS"/>
    <property type="match status" value="1"/>
</dbReference>
<feature type="domain" description="STAS" evidence="3">
    <location>
        <begin position="145"/>
        <end position="256"/>
    </location>
</feature>
<feature type="domain" description="PAC" evidence="2">
    <location>
        <begin position="86"/>
        <end position="136"/>
    </location>
</feature>
<evidence type="ECO:0000259" key="1">
    <source>
        <dbReference type="PROSITE" id="PS50112"/>
    </source>
</evidence>
<dbReference type="RefSeq" id="WP_289216391.1">
    <property type="nucleotide sequence ID" value="NZ_JAPVRC010000006.1"/>
</dbReference>
<dbReference type="SUPFAM" id="SSF52091">
    <property type="entry name" value="SpoIIaa-like"/>
    <property type="match status" value="1"/>
</dbReference>
<dbReference type="PROSITE" id="PS50113">
    <property type="entry name" value="PAC"/>
    <property type="match status" value="1"/>
</dbReference>